<keyword evidence="2" id="KW-1185">Reference proteome</keyword>
<organism evidence="1 2">
    <name type="scientific">Mortierella isabellina</name>
    <name type="common">Filamentous fungus</name>
    <name type="synonym">Umbelopsis isabellina</name>
    <dbReference type="NCBI Taxonomy" id="91625"/>
    <lineage>
        <taxon>Eukaryota</taxon>
        <taxon>Fungi</taxon>
        <taxon>Fungi incertae sedis</taxon>
        <taxon>Mucoromycota</taxon>
        <taxon>Mucoromycotina</taxon>
        <taxon>Umbelopsidomycetes</taxon>
        <taxon>Umbelopsidales</taxon>
        <taxon>Umbelopsidaceae</taxon>
        <taxon>Umbelopsis</taxon>
    </lineage>
</organism>
<comment type="caution">
    <text evidence="1">The sequence shown here is derived from an EMBL/GenBank/DDBJ whole genome shotgun (WGS) entry which is preliminary data.</text>
</comment>
<accession>A0A8H7PDI1</accession>
<evidence type="ECO:0000313" key="1">
    <source>
        <dbReference type="EMBL" id="KAG2171700.1"/>
    </source>
</evidence>
<evidence type="ECO:0000313" key="2">
    <source>
        <dbReference type="Proteomes" id="UP000654370"/>
    </source>
</evidence>
<dbReference type="EMBL" id="JAEPQZ010000019">
    <property type="protein sequence ID" value="KAG2171700.1"/>
    <property type="molecule type" value="Genomic_DNA"/>
</dbReference>
<dbReference type="AlphaFoldDB" id="A0A8H7PDI1"/>
<name>A0A8H7PDI1_MORIS</name>
<reference evidence="1" key="1">
    <citation type="submission" date="2020-12" db="EMBL/GenBank/DDBJ databases">
        <title>Metabolic potential, ecology and presence of endohyphal bacteria is reflected in genomic diversity of Mucoromycotina.</title>
        <authorList>
            <person name="Muszewska A."/>
            <person name="Okrasinska A."/>
            <person name="Steczkiewicz K."/>
            <person name="Drgas O."/>
            <person name="Orlowska M."/>
            <person name="Perlinska-Lenart U."/>
            <person name="Aleksandrzak-Piekarczyk T."/>
            <person name="Szatraj K."/>
            <person name="Zielenkiewicz U."/>
            <person name="Pilsyk S."/>
            <person name="Malc E."/>
            <person name="Mieczkowski P."/>
            <person name="Kruszewska J.S."/>
            <person name="Biernat P."/>
            <person name="Pawlowska J."/>
        </authorList>
    </citation>
    <scope>NUCLEOTIDE SEQUENCE</scope>
    <source>
        <strain evidence="1">WA0000067209</strain>
    </source>
</reference>
<dbReference type="Proteomes" id="UP000654370">
    <property type="component" value="Unassembled WGS sequence"/>
</dbReference>
<proteinExistence type="predicted"/>
<protein>
    <submittedName>
        <fullName evidence="1">Uncharacterized protein</fullName>
    </submittedName>
</protein>
<sequence length="222" mass="24495">MLRLVHIHRLSVQATATPRLFQAILVRHKSTVPKEAAGPFTTNDKISTTSRPEDKTLVYLGPFAETIRKYKITASLFTLCGLCAVPALLATGQAPVAASVMAGISAVTPTGFIHWLSGNYVSKLIVYDQPRNIRRTKDIKITKDMLLELETYNLMGGVKTGKVMLSRLAEEQLNKKAYIGWAEKGSKQRAWKLERAVVEADPYLNALADRIASQSRQGARAN</sequence>
<dbReference type="OrthoDB" id="2386090at2759"/>
<gene>
    <name evidence="1" type="ORF">INT43_008080</name>
</gene>